<dbReference type="PROSITE" id="PS50076">
    <property type="entry name" value="DNAJ_2"/>
    <property type="match status" value="1"/>
</dbReference>
<protein>
    <recommendedName>
        <fullName evidence="6">J domain-containing protein</fullName>
    </recommendedName>
</protein>
<dbReference type="PANTHER" id="PTHR24074">
    <property type="entry name" value="CO-CHAPERONE PROTEIN DJLA"/>
    <property type="match status" value="1"/>
</dbReference>
<dbReference type="Pfam" id="PF00226">
    <property type="entry name" value="DnaJ"/>
    <property type="match status" value="1"/>
</dbReference>
<dbReference type="CDD" id="cd06257">
    <property type="entry name" value="DnaJ"/>
    <property type="match status" value="1"/>
</dbReference>
<evidence type="ECO:0000259" key="3">
    <source>
        <dbReference type="PROSITE" id="PS51184"/>
    </source>
</evidence>
<dbReference type="InterPro" id="IPR003347">
    <property type="entry name" value="JmjC_dom"/>
</dbReference>
<feature type="domain" description="J" evidence="2">
    <location>
        <begin position="1344"/>
        <end position="1430"/>
    </location>
</feature>
<dbReference type="SMART" id="SM00271">
    <property type="entry name" value="DnaJ"/>
    <property type="match status" value="1"/>
</dbReference>
<feature type="non-terminal residue" evidence="4">
    <location>
        <position position="1"/>
    </location>
</feature>
<dbReference type="PRINTS" id="PR00625">
    <property type="entry name" value="JDOMAIN"/>
</dbReference>
<dbReference type="OrthoDB" id="10250354at2759"/>
<evidence type="ECO:0008006" key="6">
    <source>
        <dbReference type="Google" id="ProtNLM"/>
    </source>
</evidence>
<dbReference type="InterPro" id="IPR036869">
    <property type="entry name" value="J_dom_sf"/>
</dbReference>
<sequence length="1768" mass="194593">DHEAKYIGDHFANDWQQMVDMLSSNVEDLAAGMHMLLSNMANEEEDKPLGSGAVAAAGSGNAVSWGVLTLQSRNSWEETVEAKYLTSMVKNFDTCLQTLYKNWGDGSEDGKFVAELKEAADVRDFPKAKREAEKPQLWAYRYEVTLDALHSRVGVEKGALEMLPVLCTVLQQPLFQVMQALGTLVGVFEWHALVTNHFSGRITRTEAGTKTVREVMNGLLPTERGRWERAYKQFERAWHLAWPYVERHECLELPENLRKMMIDRDSSMIWFIADSTNEGICPLALTQWLVERHNELVQVVGQAIGYPARKVSSRLLSRNDCIYYDEGELMRFLRSRCVTYGVGGKLNFDFKQMEQQLRRELTRPEITIELRGFQWLGESFSAGNELKTVINQRDIMPDITDRLKAELASPALANLCLQKVQMSISFILKSGGSLSAEHAGELLLSDYLRSVLSESPDCLPSACARSEIHLWHVDAFVKLLRQLINKDPMDSIDPKYKVDLPKELEEMLLAVRSELPDGIADVLGGFAETRLTETWIGDEYPILDTLDAIREAVPSCSADSIVVDAGCFALWPVLLSLKRASWLPFAASFRMSIVNMRTGTRFRATCTGDVKLHEAKGKDLPHRQKRRPVSDAEPPVLQLDYSYWKTKDSADAATVLVGNLSPAGYGLTFQVRAKGNDAVAVAALIDWSMEAGLCGQDLRVRTDAEPSVMALGQAFACRRAPATTFLETAPVRSFGSIGAADRFAQSAAAQGRALRASLEQTWGEDLPTASPLVPWLVRHSAWLCNRFQPRGGEAQGQTAFDEALQGRRYTAPVLAWSAPVAARLPTALQQGKLADCWVPGVFLGKSALADDSIIGMETGIMRTRSVKVLPVAEMPPYFLRRMRWTPWNPRALEPEGAVEASLEAAATDLAESPSCLSGGHFPGFTEDGERLPQPEVEAGRKKELASLRTLGVFRRKPLNQVPDGVRLIGTRDGALVIAHAGDIRVCCAPECLEALKASISSRMIVKWGEPMGRDWSKYLGCALLWSAAAPLPPGEGPDEIHPIQRVSYSDLTFGRFYEEFRLRDRPLIITDIPADQSPCFGRLGGYTDKLLEESCIEATVNVKPFAEPAYNRKSCGQGTDMGVPEFMQKFSVEGALEESLGVSGPFFADWIRIREGCGELWRYARFPAYFTGQIHAVGPTFYFAQKGFNQSFHMDYLPAELWSSVCRGRKKLRIVPISVAWEHLGRDADLHALMLRPADWPLGLPIWEGEVTAGEVFWFGAGALHAVDNLEDSINLISNIIDAPNLGPLSWVNMELLKDWKAEFDFYGEFQNLRQRMPVYDEVGVVHDPNATARGFPLWGSMDTIFNLLDLTYPLQAAKELGRAALEKSRTLQANPGRMAYRRLALKSHPDKCRGAGEEAAEAEKTFALLASAYEVLGNEQRRKRYDLTGELSQTDLAAGRSAGDTFLAEYMRAAPQTARVATQADMSLSSLDNYEILEVDGRDVPDYMRGIVGQGLGYLAAVVEGMEEREVVLLRHFVMDQMYALLAYNPPLDKDAFAGDRGYAITYYDHPLQAGIECSWSDQNSSSGRAGNKSSLAALRTIDSVTVESRRLAALEWVAPAGTAATPAAAAAPVAAREAIPGEGFGPERLGLAAKALARREPDLGSFTIHRLRKELEELLQVESGSLQAEGSSKLMGFVLEAADELEDEGHDSAPQGPAAASSPSQEAVPGVAAAPASISVEPVAAASASPAASAALAPAEAGCGAVVEPFWRRFVDDARKLIYGRL</sequence>
<reference evidence="4" key="1">
    <citation type="submission" date="2021-02" db="EMBL/GenBank/DDBJ databases">
        <authorList>
            <person name="Dougan E. K."/>
            <person name="Rhodes N."/>
            <person name="Thang M."/>
            <person name="Chan C."/>
        </authorList>
    </citation>
    <scope>NUCLEOTIDE SEQUENCE</scope>
</reference>
<gene>
    <name evidence="4" type="ORF">PGLA1383_LOCUS23745</name>
</gene>
<dbReference type="InterPro" id="IPR050817">
    <property type="entry name" value="DjlA_DnaK_co-chaperone"/>
</dbReference>
<dbReference type="EMBL" id="CAJNNV010018107">
    <property type="protein sequence ID" value="CAE8605638.1"/>
    <property type="molecule type" value="Genomic_DNA"/>
</dbReference>
<keyword evidence="5" id="KW-1185">Reference proteome</keyword>
<dbReference type="Proteomes" id="UP000654075">
    <property type="component" value="Unassembled WGS sequence"/>
</dbReference>
<dbReference type="Gene3D" id="1.10.287.110">
    <property type="entry name" value="DnaJ domain"/>
    <property type="match status" value="1"/>
</dbReference>
<feature type="domain" description="JmjC" evidence="3">
    <location>
        <begin position="1155"/>
        <end position="1297"/>
    </location>
</feature>
<dbReference type="InterPro" id="IPR001623">
    <property type="entry name" value="DnaJ_domain"/>
</dbReference>
<name>A0A813F2S6_POLGL</name>
<evidence type="ECO:0000313" key="5">
    <source>
        <dbReference type="Proteomes" id="UP000654075"/>
    </source>
</evidence>
<feature type="region of interest" description="Disordered" evidence="1">
    <location>
        <begin position="1688"/>
        <end position="1712"/>
    </location>
</feature>
<dbReference type="Gene3D" id="2.60.120.650">
    <property type="entry name" value="Cupin"/>
    <property type="match status" value="1"/>
</dbReference>
<proteinExistence type="predicted"/>
<evidence type="ECO:0000256" key="1">
    <source>
        <dbReference type="SAM" id="MobiDB-lite"/>
    </source>
</evidence>
<evidence type="ECO:0000259" key="2">
    <source>
        <dbReference type="PROSITE" id="PS50076"/>
    </source>
</evidence>
<accession>A0A813F2S6</accession>
<feature type="compositionally biased region" description="Low complexity" evidence="1">
    <location>
        <begin position="1694"/>
        <end position="1712"/>
    </location>
</feature>
<dbReference type="InterPro" id="IPR018253">
    <property type="entry name" value="DnaJ_domain_CS"/>
</dbReference>
<evidence type="ECO:0000313" key="4">
    <source>
        <dbReference type="EMBL" id="CAE8605638.1"/>
    </source>
</evidence>
<dbReference type="SUPFAM" id="SSF51197">
    <property type="entry name" value="Clavaminate synthase-like"/>
    <property type="match status" value="1"/>
</dbReference>
<dbReference type="SUPFAM" id="SSF46565">
    <property type="entry name" value="Chaperone J-domain"/>
    <property type="match status" value="1"/>
</dbReference>
<dbReference type="PROSITE" id="PS51184">
    <property type="entry name" value="JMJC"/>
    <property type="match status" value="1"/>
</dbReference>
<dbReference type="PROSITE" id="PS00636">
    <property type="entry name" value="DNAJ_1"/>
    <property type="match status" value="1"/>
</dbReference>
<comment type="caution">
    <text evidence="4">The sequence shown here is derived from an EMBL/GenBank/DDBJ whole genome shotgun (WGS) entry which is preliminary data.</text>
</comment>
<organism evidence="4 5">
    <name type="scientific">Polarella glacialis</name>
    <name type="common">Dinoflagellate</name>
    <dbReference type="NCBI Taxonomy" id="89957"/>
    <lineage>
        <taxon>Eukaryota</taxon>
        <taxon>Sar</taxon>
        <taxon>Alveolata</taxon>
        <taxon>Dinophyceae</taxon>
        <taxon>Suessiales</taxon>
        <taxon>Suessiaceae</taxon>
        <taxon>Polarella</taxon>
    </lineage>
</organism>